<organism evidence="2 3">
    <name type="scientific">Flaviflagellibacter deserti</name>
    <dbReference type="NCBI Taxonomy" id="2267266"/>
    <lineage>
        <taxon>Bacteria</taxon>
        <taxon>Pseudomonadati</taxon>
        <taxon>Pseudomonadota</taxon>
        <taxon>Alphaproteobacteria</taxon>
        <taxon>Hyphomicrobiales</taxon>
        <taxon>Flaviflagellibacter</taxon>
    </lineage>
</organism>
<reference evidence="3" key="1">
    <citation type="journal article" date="2019" name="Int. J. Syst. Evol. Microbiol.">
        <title>The Global Catalogue of Microorganisms (GCM) 10K type strain sequencing project: providing services to taxonomists for standard genome sequencing and annotation.</title>
        <authorList>
            <consortium name="The Broad Institute Genomics Platform"/>
            <consortium name="The Broad Institute Genome Sequencing Center for Infectious Disease"/>
            <person name="Wu L."/>
            <person name="Ma J."/>
        </authorList>
    </citation>
    <scope>NUCLEOTIDE SEQUENCE [LARGE SCALE GENOMIC DNA]</scope>
    <source>
        <strain evidence="3">CGMCC 1.16444</strain>
    </source>
</reference>
<name>A0ABV9Z4X6_9HYPH</name>
<evidence type="ECO:0000313" key="3">
    <source>
        <dbReference type="Proteomes" id="UP001595796"/>
    </source>
</evidence>
<proteinExistence type="predicted"/>
<evidence type="ECO:0000313" key="2">
    <source>
        <dbReference type="EMBL" id="MFC5068898.1"/>
    </source>
</evidence>
<comment type="caution">
    <text evidence="2">The sequence shown here is derived from an EMBL/GenBank/DDBJ whole genome shotgun (WGS) entry which is preliminary data.</text>
</comment>
<dbReference type="Proteomes" id="UP001595796">
    <property type="component" value="Unassembled WGS sequence"/>
</dbReference>
<dbReference type="RefSeq" id="WP_114956867.1">
    <property type="nucleotide sequence ID" value="NZ_JBHSJF010000006.1"/>
</dbReference>
<dbReference type="Pfam" id="PF22324">
    <property type="entry name" value="HTH_91"/>
    <property type="match status" value="1"/>
</dbReference>
<evidence type="ECO:0000259" key="1">
    <source>
        <dbReference type="Pfam" id="PF22324"/>
    </source>
</evidence>
<gene>
    <name evidence="2" type="ORF">ACFPFW_12855</name>
</gene>
<feature type="domain" description="Winged helix" evidence="1">
    <location>
        <begin position="18"/>
        <end position="91"/>
    </location>
</feature>
<accession>A0ABV9Z4X6</accession>
<sequence length="95" mass="10443">MAILELKARIGGENGPVLKFKGRQAWALSELTRAGERGVTPIEVPGPRWSDYVFKLRREGVAVETIDESHAGPYAGTHARYKLATPVTIIDEVRA</sequence>
<dbReference type="EMBL" id="JBHSJF010000006">
    <property type="protein sequence ID" value="MFC5068898.1"/>
    <property type="molecule type" value="Genomic_DNA"/>
</dbReference>
<keyword evidence="3" id="KW-1185">Reference proteome</keyword>
<protein>
    <recommendedName>
        <fullName evidence="1">Winged helix domain-containing protein</fullName>
    </recommendedName>
</protein>
<dbReference type="InterPro" id="IPR054382">
    <property type="entry name" value="wHTH_alphaproteobact"/>
</dbReference>